<dbReference type="PANTHER" id="PTHR34987">
    <property type="entry name" value="C, PUTATIVE (AFU_ORTHOLOGUE AFUA_3G02880)-RELATED"/>
    <property type="match status" value="1"/>
</dbReference>
<dbReference type="Gene3D" id="1.50.10.10">
    <property type="match status" value="1"/>
</dbReference>
<dbReference type="RefSeq" id="WP_118235878.1">
    <property type="nucleotide sequence ID" value="NZ_QRJH01000005.1"/>
</dbReference>
<gene>
    <name evidence="3" type="ORF">DW222_11425</name>
</gene>
<dbReference type="Proteomes" id="UP000284024">
    <property type="component" value="Unassembled WGS sequence"/>
</dbReference>
<dbReference type="PANTHER" id="PTHR34987:SF6">
    <property type="entry name" value="ALPHA-L-RHAMNOSIDASE SIX-HAIRPIN GLYCOSIDASE DOMAIN-CONTAINING PROTEIN"/>
    <property type="match status" value="1"/>
</dbReference>
<protein>
    <submittedName>
        <fullName evidence="3">Uncharacterized protein</fullName>
    </submittedName>
</protein>
<dbReference type="Pfam" id="PF17389">
    <property type="entry name" value="Bac_rhamnosid6H"/>
    <property type="match status" value="1"/>
</dbReference>
<dbReference type="InterPro" id="IPR008928">
    <property type="entry name" value="6-hairpin_glycosidase_sf"/>
</dbReference>
<accession>A0A414W165</accession>
<dbReference type="InterPro" id="IPR035396">
    <property type="entry name" value="Bac_rhamnosid6H"/>
</dbReference>
<dbReference type="InterPro" id="IPR048932">
    <property type="entry name" value="Rhamnosid-like_N_bacteroidetes"/>
</dbReference>
<proteinExistence type="predicted"/>
<dbReference type="AlphaFoldDB" id="A0A414W165"/>
<name>A0A414W165_9FIRM</name>
<comment type="caution">
    <text evidence="3">The sequence shown here is derived from an EMBL/GenBank/DDBJ whole genome shotgun (WGS) entry which is preliminary data.</text>
</comment>
<feature type="domain" description="Alpha-rhamnosidase-like N-terminal" evidence="2">
    <location>
        <begin position="43"/>
        <end position="206"/>
    </location>
</feature>
<dbReference type="GO" id="GO:0005975">
    <property type="term" value="P:carbohydrate metabolic process"/>
    <property type="evidence" value="ECO:0007669"/>
    <property type="project" value="InterPro"/>
</dbReference>
<dbReference type="Pfam" id="PF21209">
    <property type="entry name" value="Bac_rhamnosid-like_N"/>
    <property type="match status" value="1"/>
</dbReference>
<feature type="domain" description="Alpha-L-rhamnosidase six-hairpin glycosidase" evidence="1">
    <location>
        <begin position="251"/>
        <end position="577"/>
    </location>
</feature>
<evidence type="ECO:0000259" key="2">
    <source>
        <dbReference type="Pfam" id="PF21209"/>
    </source>
</evidence>
<reference evidence="3 4" key="1">
    <citation type="submission" date="2018-08" db="EMBL/GenBank/DDBJ databases">
        <title>A genome reference for cultivated species of the human gut microbiota.</title>
        <authorList>
            <person name="Zou Y."/>
            <person name="Xue W."/>
            <person name="Luo G."/>
        </authorList>
    </citation>
    <scope>NUCLEOTIDE SEQUENCE [LARGE SCALE GENOMIC DNA]</scope>
    <source>
        <strain evidence="3 4">AM18-2AC</strain>
    </source>
</reference>
<evidence type="ECO:0000259" key="1">
    <source>
        <dbReference type="Pfam" id="PF17389"/>
    </source>
</evidence>
<dbReference type="Gene3D" id="2.60.120.260">
    <property type="entry name" value="Galactose-binding domain-like"/>
    <property type="match status" value="2"/>
</dbReference>
<dbReference type="SUPFAM" id="SSF48208">
    <property type="entry name" value="Six-hairpin glycosidases"/>
    <property type="match status" value="1"/>
</dbReference>
<dbReference type="InterPro" id="IPR012341">
    <property type="entry name" value="6hp_glycosidase-like_sf"/>
</dbReference>
<evidence type="ECO:0000313" key="4">
    <source>
        <dbReference type="Proteomes" id="UP000284024"/>
    </source>
</evidence>
<dbReference type="EMBL" id="QRJH01000005">
    <property type="protein sequence ID" value="RHH17987.1"/>
    <property type="molecule type" value="Genomic_DNA"/>
</dbReference>
<organism evidence="3 4">
    <name type="scientific">Blautia obeum</name>
    <dbReference type="NCBI Taxonomy" id="40520"/>
    <lineage>
        <taxon>Bacteria</taxon>
        <taxon>Bacillati</taxon>
        <taxon>Bacillota</taxon>
        <taxon>Clostridia</taxon>
        <taxon>Lachnospirales</taxon>
        <taxon>Lachnospiraceae</taxon>
        <taxon>Blautia</taxon>
    </lineage>
</organism>
<dbReference type="Gene3D" id="2.60.420.10">
    <property type="entry name" value="Maltose phosphorylase, domain 3"/>
    <property type="match status" value="1"/>
</dbReference>
<sequence length="655" mass="76225">MAQWIWKFGEFEFYHNQQVHRKRQAYGYNEPAIWKVYRPEAVVEFTKEIDTDGGMIHVEACGAFAVSLMDVPNDRNPQWFGRSDIQIPAGKHILDVRVMNFDTFPALYIEGIVETDETWKVDDMTLQAQQAASDEWFCSKERVPDVFPFSYQPVKPVSKEKIRNGVLYDFGRETFAKTYLSGLKSGESFRIQFGESKEEALDSDWSVIHFDAKTDPAGSFEFEAYAFRYIYVDCENAEISAEYEYIPMKTRGEFLSDSQLLNKIWETSAYTFHLNCREMLLDGIKRDRWVWAADVYQSLFVNKYLFFDKKIEQRTLIALGGKRPFERHINTIMDYTFFWFMSLYEHYCTFGDKEFLRRLAPQMDEIINFCYERTDADGFIRGCSGDWIFIDWADMDKTGAFCGEQILYVKAMESYAKICQIIEKDAGDAEGRAAHLEKQIFEKFWIGSRGAFIDSYESGNKKITRQTNILAYLFLKCTDTQKRQIYRNVIMNDDVAPITTPYFKFYENQVHCLEGNTDYLDKLIGDYYGGMLETGATTLYEEYDPSQEGTDHYAMYGRPYEKSLCHAWSASPIYFMGAFRLGVVSTDVAYRTYEVRPDLGTLKSIEGKVPVPGGYIYVKADRKRVEVLSDIPGGRLIIGEQKYPIIEKKKMIIEY</sequence>
<evidence type="ECO:0000313" key="3">
    <source>
        <dbReference type="EMBL" id="RHH17987.1"/>
    </source>
</evidence>